<proteinExistence type="predicted"/>
<reference evidence="1 2" key="1">
    <citation type="journal article" date="2019" name="Gigascience">
        <title>Whole-genome sequence of the oriental lung fluke Paragonimus westermani.</title>
        <authorList>
            <person name="Oey H."/>
            <person name="Zakrzewski M."/>
            <person name="Narain K."/>
            <person name="Devi K.R."/>
            <person name="Agatsuma T."/>
            <person name="Nawaratna S."/>
            <person name="Gobert G.N."/>
            <person name="Jones M.K."/>
            <person name="Ragan M.A."/>
            <person name="McManus D.P."/>
            <person name="Krause L."/>
        </authorList>
    </citation>
    <scope>NUCLEOTIDE SEQUENCE [LARGE SCALE GENOMIC DNA]</scope>
    <source>
        <strain evidence="1 2">IND2009</strain>
    </source>
</reference>
<organism evidence="1 2">
    <name type="scientific">Paragonimus westermani</name>
    <dbReference type="NCBI Taxonomy" id="34504"/>
    <lineage>
        <taxon>Eukaryota</taxon>
        <taxon>Metazoa</taxon>
        <taxon>Spiralia</taxon>
        <taxon>Lophotrochozoa</taxon>
        <taxon>Platyhelminthes</taxon>
        <taxon>Trematoda</taxon>
        <taxon>Digenea</taxon>
        <taxon>Plagiorchiida</taxon>
        <taxon>Troglotremata</taxon>
        <taxon>Troglotrematidae</taxon>
        <taxon>Paragonimus</taxon>
    </lineage>
</organism>
<gene>
    <name evidence="1" type="ORF">DEA37_0011859</name>
</gene>
<name>A0A5J4NMY1_9TREM</name>
<accession>A0A5J4NMY1</accession>
<dbReference type="Proteomes" id="UP000324629">
    <property type="component" value="Unassembled WGS sequence"/>
</dbReference>
<dbReference type="EMBL" id="QNGE01001827">
    <property type="protein sequence ID" value="KAA3676749.1"/>
    <property type="molecule type" value="Genomic_DNA"/>
</dbReference>
<dbReference type="Gene3D" id="2.130.10.10">
    <property type="entry name" value="YVTN repeat-like/Quinoprotein amine dehydrogenase"/>
    <property type="match status" value="1"/>
</dbReference>
<protein>
    <submittedName>
        <fullName evidence="1">Uncharacterized protein</fullName>
    </submittedName>
</protein>
<comment type="caution">
    <text evidence="1">The sequence shown here is derived from an EMBL/GenBank/DDBJ whole genome shotgun (WGS) entry which is preliminary data.</text>
</comment>
<keyword evidence="2" id="KW-1185">Reference proteome</keyword>
<dbReference type="SUPFAM" id="SSF50978">
    <property type="entry name" value="WD40 repeat-like"/>
    <property type="match status" value="1"/>
</dbReference>
<dbReference type="InterPro" id="IPR015943">
    <property type="entry name" value="WD40/YVTN_repeat-like_dom_sf"/>
</dbReference>
<dbReference type="InterPro" id="IPR036322">
    <property type="entry name" value="WD40_repeat_dom_sf"/>
</dbReference>
<dbReference type="PANTHER" id="PTHR45048:SF1">
    <property type="entry name" value="WD REPEAT-CONTAINING PROTEIN 88"/>
    <property type="match status" value="1"/>
</dbReference>
<evidence type="ECO:0000313" key="2">
    <source>
        <dbReference type="Proteomes" id="UP000324629"/>
    </source>
</evidence>
<dbReference type="AlphaFoldDB" id="A0A5J4NMY1"/>
<sequence length="86" mass="9749">MDRLLVIWDLLKGHRAMYLKGHEDWVLDVDLSTDDRNVLSASKVVYDFSNIIYKRIKPFANGALNPGNECQQEGTLIQTAKQGSAR</sequence>
<dbReference type="PANTHER" id="PTHR45048">
    <property type="match status" value="1"/>
</dbReference>
<evidence type="ECO:0000313" key="1">
    <source>
        <dbReference type="EMBL" id="KAA3676749.1"/>
    </source>
</evidence>